<feature type="domain" description="Aldehyde ferredoxin oxidoreductase N-terminal" evidence="7">
    <location>
        <begin position="1"/>
        <end position="230"/>
    </location>
</feature>
<sequence length="653" mass="73828">MYRVARINVDNGSYTIKEYTIGEVLGPIDLGLKIHEELESWKHDVFSPNNALILGAGPFAGSKLFGSHRLIALFRSPESKGIHFSAMGGAAYKFIGCGVHAVSIEGMSSKPTIITIEGSTEGNVRVKLDYIELEELERIYRGYEGYIGAFAFVRYLLDRYLEVIRSINARPIVVGPAALRTIYGAIVSIDVDPNKKLLIHGREDYAARGGGGSVLAQAHNVVAIIAGGDWKPKLPEELTNISKLNELYKKITGTDFVSTVNKSTVKYRYDQSIGAGGTFGVNYPHYRELLPLFNYNTMYTPKHIKKKLVDILLENFWLPFVEETFIKSKSWETCGEPCPAACKKIWRGKKVDYEPFNALGPFIGVLSIEPVAKVVDLGDQLGYDLITLGHIVAWLLEAVYKGLLKPEEVGIDEVPSLDPSALNIDLWSKNIKLAEKIILNMLEKKTDVLKLVAEKGIRAAAKELDNMFKDRVEKIRTKFEDLVVYVPYGEDGYMTPTFYWSPGVVLPLVITGKYLTNYTPTFAEPEEFAKTVAIRILKELIIENAGLCRFHRGWFEKNASDFYKLLGIDIDLDKYANELYIKMALYNIRSGAKPRYVESEKVKDIFVTLALETNFVNWISKFNTDRENSVKEWWYRASKYIIEQLKLPQEWLN</sequence>
<dbReference type="SUPFAM" id="SSF56228">
    <property type="entry name" value="Aldehyde ferredoxin oxidoreductase, N-terminal domain"/>
    <property type="match status" value="1"/>
</dbReference>
<evidence type="ECO:0000256" key="2">
    <source>
        <dbReference type="ARBA" id="ARBA00011032"/>
    </source>
</evidence>
<dbReference type="EMBL" id="DTCA01000057">
    <property type="protein sequence ID" value="HGM07124.1"/>
    <property type="molecule type" value="Genomic_DNA"/>
</dbReference>
<dbReference type="Pfam" id="PF01314">
    <property type="entry name" value="AFOR_C"/>
    <property type="match status" value="1"/>
</dbReference>
<dbReference type="InterPro" id="IPR036503">
    <property type="entry name" value="Ald_Fedxn_OxRdtase_N_sf"/>
</dbReference>
<keyword evidence="3" id="KW-0004">4Fe-4S</keyword>
<dbReference type="InterPro" id="IPR013983">
    <property type="entry name" value="Ald_Fedxn_OxRdtase_N"/>
</dbReference>
<evidence type="ECO:0000313" key="8">
    <source>
        <dbReference type="EMBL" id="HGM07124.1"/>
    </source>
</evidence>
<name>A0A7C4D355_9CREN</name>
<dbReference type="GO" id="GO:0051539">
    <property type="term" value="F:4 iron, 4 sulfur cluster binding"/>
    <property type="evidence" value="ECO:0007669"/>
    <property type="project" value="UniProtKB-KW"/>
</dbReference>
<dbReference type="InterPro" id="IPR036021">
    <property type="entry name" value="Tungsten_al_ferr_oxy-like_C"/>
</dbReference>
<dbReference type="InterPro" id="IPR013984">
    <property type="entry name" value="Ald_Fedxn_OxRdtase_dom2"/>
</dbReference>
<dbReference type="GO" id="GO:0016625">
    <property type="term" value="F:oxidoreductase activity, acting on the aldehyde or oxo group of donors, iron-sulfur protein as acceptor"/>
    <property type="evidence" value="ECO:0007669"/>
    <property type="project" value="InterPro"/>
</dbReference>
<protein>
    <submittedName>
        <fullName evidence="8">Aldehyde ferredoxin oxidoreductase</fullName>
    </submittedName>
</protein>
<comment type="caution">
    <text evidence="8">The sequence shown here is derived from an EMBL/GenBank/DDBJ whole genome shotgun (WGS) entry which is preliminary data.</text>
</comment>
<comment type="similarity">
    <text evidence="2">Belongs to the AOR/FOR family.</text>
</comment>
<dbReference type="Gene3D" id="1.10.569.10">
    <property type="entry name" value="Aldehyde Ferredoxin Oxidoreductase Protein, subunit A, domain 2"/>
    <property type="match status" value="1"/>
</dbReference>
<dbReference type="SUPFAM" id="SSF48310">
    <property type="entry name" value="Aldehyde ferredoxin oxidoreductase, C-terminal domains"/>
    <property type="match status" value="1"/>
</dbReference>
<evidence type="ECO:0000256" key="4">
    <source>
        <dbReference type="ARBA" id="ARBA00022723"/>
    </source>
</evidence>
<proteinExistence type="inferred from homology"/>
<dbReference type="SMART" id="SM00790">
    <property type="entry name" value="AFOR_N"/>
    <property type="match status" value="1"/>
</dbReference>
<organism evidence="8">
    <name type="scientific">Ignisphaera aggregans</name>
    <dbReference type="NCBI Taxonomy" id="334771"/>
    <lineage>
        <taxon>Archaea</taxon>
        <taxon>Thermoproteota</taxon>
        <taxon>Thermoprotei</taxon>
        <taxon>Desulfurococcales</taxon>
        <taxon>Desulfurococcaceae</taxon>
        <taxon>Ignisphaera</taxon>
    </lineage>
</organism>
<evidence type="ECO:0000256" key="5">
    <source>
        <dbReference type="ARBA" id="ARBA00023004"/>
    </source>
</evidence>
<dbReference type="Gene3D" id="3.60.9.10">
    <property type="entry name" value="Aldehyde ferredoxin oxidoreductase, N-terminal domain"/>
    <property type="match status" value="1"/>
</dbReference>
<comment type="cofactor">
    <cofactor evidence="1">
        <name>[4Fe-4S] cluster</name>
        <dbReference type="ChEBI" id="CHEBI:49883"/>
    </cofactor>
</comment>
<keyword evidence="4" id="KW-0479">Metal-binding</keyword>
<evidence type="ECO:0000256" key="6">
    <source>
        <dbReference type="ARBA" id="ARBA00023014"/>
    </source>
</evidence>
<dbReference type="GO" id="GO:0009055">
    <property type="term" value="F:electron transfer activity"/>
    <property type="evidence" value="ECO:0007669"/>
    <property type="project" value="InterPro"/>
</dbReference>
<evidence type="ECO:0000259" key="7">
    <source>
        <dbReference type="SMART" id="SM00790"/>
    </source>
</evidence>
<reference evidence="8" key="1">
    <citation type="journal article" date="2020" name="mSystems">
        <title>Genome- and Community-Level Interaction Insights into Carbon Utilization and Element Cycling Functions of Hydrothermarchaeota in Hydrothermal Sediment.</title>
        <authorList>
            <person name="Zhou Z."/>
            <person name="Liu Y."/>
            <person name="Xu W."/>
            <person name="Pan J."/>
            <person name="Luo Z.H."/>
            <person name="Li M."/>
        </authorList>
    </citation>
    <scope>NUCLEOTIDE SEQUENCE [LARGE SCALE GENOMIC DNA]</scope>
    <source>
        <strain evidence="8">SpSt-658</strain>
    </source>
</reference>
<dbReference type="GO" id="GO:0046872">
    <property type="term" value="F:metal ion binding"/>
    <property type="evidence" value="ECO:0007669"/>
    <property type="project" value="UniProtKB-KW"/>
</dbReference>
<dbReference type="Pfam" id="PF02730">
    <property type="entry name" value="AFOR_N"/>
    <property type="match status" value="1"/>
</dbReference>
<dbReference type="InterPro" id="IPR001203">
    <property type="entry name" value="OxRdtase_Ald_Fedxn_C"/>
</dbReference>
<dbReference type="InterPro" id="IPR051919">
    <property type="entry name" value="W-dependent_AOR"/>
</dbReference>
<evidence type="ECO:0000256" key="1">
    <source>
        <dbReference type="ARBA" id="ARBA00001966"/>
    </source>
</evidence>
<dbReference type="PANTHER" id="PTHR30038:SF7">
    <property type="entry name" value="TUNGSTEN-CONTAINING GLYCERALDEHYDE-3-PHOSPHATE:FERREDOXIN OXIDOREDUCTASE"/>
    <property type="match status" value="1"/>
</dbReference>
<accession>A0A7C4D355</accession>
<dbReference type="PANTHER" id="PTHR30038">
    <property type="entry name" value="ALDEHYDE FERREDOXIN OXIDOREDUCTASE"/>
    <property type="match status" value="1"/>
</dbReference>
<evidence type="ECO:0000256" key="3">
    <source>
        <dbReference type="ARBA" id="ARBA00022485"/>
    </source>
</evidence>
<dbReference type="AlphaFoldDB" id="A0A7C4D355"/>
<keyword evidence="5" id="KW-0408">Iron</keyword>
<gene>
    <name evidence="8" type="ORF">ENU31_01755</name>
</gene>
<keyword evidence="6" id="KW-0411">Iron-sulfur</keyword>